<organism evidence="1 2">
    <name type="scientific">Caldalkalibacillus uzonensis</name>
    <dbReference type="NCBI Taxonomy" id="353224"/>
    <lineage>
        <taxon>Bacteria</taxon>
        <taxon>Bacillati</taxon>
        <taxon>Bacillota</taxon>
        <taxon>Bacilli</taxon>
        <taxon>Bacillales</taxon>
        <taxon>Bacillaceae</taxon>
        <taxon>Caldalkalibacillus</taxon>
    </lineage>
</organism>
<dbReference type="Proteomes" id="UP001232445">
    <property type="component" value="Unassembled WGS sequence"/>
</dbReference>
<keyword evidence="2" id="KW-1185">Reference proteome</keyword>
<dbReference type="EMBL" id="JAUSUQ010000004">
    <property type="protein sequence ID" value="MDQ0338726.1"/>
    <property type="molecule type" value="Genomic_DNA"/>
</dbReference>
<protein>
    <recommendedName>
        <fullName evidence="3">Ethanolamine utilization protein</fullName>
    </recommendedName>
</protein>
<reference evidence="1 2" key="1">
    <citation type="submission" date="2023-07" db="EMBL/GenBank/DDBJ databases">
        <title>Genomic Encyclopedia of Type Strains, Phase IV (KMG-IV): sequencing the most valuable type-strain genomes for metagenomic binning, comparative biology and taxonomic classification.</title>
        <authorList>
            <person name="Goeker M."/>
        </authorList>
    </citation>
    <scope>NUCLEOTIDE SEQUENCE [LARGE SCALE GENOMIC DNA]</scope>
    <source>
        <strain evidence="1 2">DSM 17740</strain>
    </source>
</reference>
<gene>
    <name evidence="1" type="ORF">J2S00_001512</name>
</gene>
<name>A0ABU0CQP0_9BACI</name>
<dbReference type="RefSeq" id="WP_307337547.1">
    <property type="nucleotide sequence ID" value="NZ_JAUSUQ010000004.1"/>
</dbReference>
<evidence type="ECO:0000313" key="1">
    <source>
        <dbReference type="EMBL" id="MDQ0338726.1"/>
    </source>
</evidence>
<proteinExistence type="predicted"/>
<evidence type="ECO:0000313" key="2">
    <source>
        <dbReference type="Proteomes" id="UP001232445"/>
    </source>
</evidence>
<accession>A0ABU0CQP0</accession>
<evidence type="ECO:0008006" key="3">
    <source>
        <dbReference type="Google" id="ProtNLM"/>
    </source>
</evidence>
<comment type="caution">
    <text evidence="1">The sequence shown here is derived from an EMBL/GenBank/DDBJ whole genome shotgun (WGS) entry which is preliminary data.</text>
</comment>
<sequence>MKDHQRQLIKHRQLIEEIAREVVRRVCSPPRLLMVYNNDANPEDLDLAKAALQHKWQVELHTADAAPDDTLTSVHMVYFFHMDQDFIVRGALGLTDTVGAAVLAQALQSDIPVFIQVAPSLEWMFAAHDERDSLSTGAKRYRDYLLQQVRTLLDFGVTFGTLADLAKLKPGDRQGNQAIWHFTGQLLTQRALQETEAKTIVVSPSVIITPLARDTARERGIKLLVSKDEVGQR</sequence>